<dbReference type="HOGENOM" id="CLU_650223_0_0_3"/>
<dbReference type="eggNOG" id="ENOG502ZC34">
    <property type="taxonomic scope" value="Bacteria"/>
</dbReference>
<dbReference type="AlphaFoldDB" id="K9WG21"/>
<dbReference type="EMBL" id="CP003630">
    <property type="protein sequence ID" value="AFZ18741.1"/>
    <property type="molecule type" value="Genomic_DNA"/>
</dbReference>
<evidence type="ECO:0008006" key="3">
    <source>
        <dbReference type="Google" id="ProtNLM"/>
    </source>
</evidence>
<dbReference type="RefSeq" id="WP_015182890.1">
    <property type="nucleotide sequence ID" value="NC_019738.1"/>
</dbReference>
<evidence type="ECO:0000313" key="1">
    <source>
        <dbReference type="EMBL" id="AFZ18741.1"/>
    </source>
</evidence>
<dbReference type="Proteomes" id="UP000010471">
    <property type="component" value="Chromosome"/>
</dbReference>
<evidence type="ECO:0000313" key="2">
    <source>
        <dbReference type="Proteomes" id="UP000010471"/>
    </source>
</evidence>
<keyword evidence="2" id="KW-1185">Reference proteome</keyword>
<gene>
    <name evidence="1" type="ORF">Mic7113_2968</name>
</gene>
<proteinExistence type="predicted"/>
<dbReference type="STRING" id="1173027.Mic7113_2968"/>
<name>K9WG21_9CYAN</name>
<reference evidence="1 2" key="1">
    <citation type="submission" date="2012-06" db="EMBL/GenBank/DDBJ databases">
        <title>Finished chromosome of genome of Microcoleus sp. PCC 7113.</title>
        <authorList>
            <consortium name="US DOE Joint Genome Institute"/>
            <person name="Gugger M."/>
            <person name="Coursin T."/>
            <person name="Rippka R."/>
            <person name="Tandeau De Marsac N."/>
            <person name="Huntemann M."/>
            <person name="Wei C.-L."/>
            <person name="Han J."/>
            <person name="Detter J.C."/>
            <person name="Han C."/>
            <person name="Tapia R."/>
            <person name="Chen A."/>
            <person name="Kyrpides N."/>
            <person name="Mavromatis K."/>
            <person name="Markowitz V."/>
            <person name="Szeto E."/>
            <person name="Ivanova N."/>
            <person name="Pagani I."/>
            <person name="Pati A."/>
            <person name="Goodwin L."/>
            <person name="Nordberg H.P."/>
            <person name="Cantor M.N."/>
            <person name="Hua S.X."/>
            <person name="Woyke T."/>
            <person name="Kerfeld C.A."/>
        </authorList>
    </citation>
    <scope>NUCLEOTIDE SEQUENCE [LARGE SCALE GENOMIC DNA]</scope>
    <source>
        <strain evidence="1 2">PCC 7113</strain>
    </source>
</reference>
<accession>K9WG21</accession>
<sequence length="422" mass="48754">MSNQQIMIDVPWYRFIDKDIESRTLASVGFTNLIAKQPYAMDDATLDGYRSRYTTLKKFQEITRDIFVASLRGEADPAIAHTVLAGQPPCRGKEFHLKLTEKQLKLPVFFRTDEAAPGAIVEMQCPGSGWEIADHLRDIYLAFPDDFGKPTRFSRSLASSFAQSLRGYVGDEPIIHHLLNNSSRPHGGRYFIQRCREEGLRFFSWDAVQWKDCNFIRAHEFYDLRYNGFFDQWMEACEEGRLLFDHPPTPLYDAKVIMAWPFWNKTREYYSDDIRALFPHTDIITPEGFHLADGSWVSLDDYCQTDKKKRTYYFKFAGTDPNLNWGSRAVYYTGSLSGVMCRQMFDRILADYQVGHHWIVQEARTWPETVTAIERDGQEVTVDAYTKLSGYYSPDGLVGILIMQEHSRKVHGSPKTVVSIVF</sequence>
<organism evidence="1 2">
    <name type="scientific">Allocoleopsis franciscana PCC 7113</name>
    <dbReference type="NCBI Taxonomy" id="1173027"/>
    <lineage>
        <taxon>Bacteria</taxon>
        <taxon>Bacillati</taxon>
        <taxon>Cyanobacteriota</taxon>
        <taxon>Cyanophyceae</taxon>
        <taxon>Coleofasciculales</taxon>
        <taxon>Coleofasciculaceae</taxon>
        <taxon>Allocoleopsis</taxon>
        <taxon>Allocoleopsis franciscana</taxon>
    </lineage>
</organism>
<protein>
    <recommendedName>
        <fullName evidence="3">Glutathionylspermidine synthase</fullName>
    </recommendedName>
</protein>
<dbReference type="OrthoDB" id="4207320at2"/>
<dbReference type="KEGG" id="mic:Mic7113_2968"/>